<dbReference type="Proteomes" id="UP000294702">
    <property type="component" value="Unassembled WGS sequence"/>
</dbReference>
<dbReference type="RefSeq" id="WP_132691166.1">
    <property type="nucleotide sequence ID" value="NZ_SMFT01000003.1"/>
</dbReference>
<dbReference type="OrthoDB" id="6895359at2"/>
<comment type="caution">
    <text evidence="2">The sequence shown here is derived from an EMBL/GenBank/DDBJ whole genome shotgun (WGS) entry which is preliminary data.</text>
</comment>
<sequence>MIKIECNVCGSKAIITRTERMTEDHSYSRLYCSCKNKACNHRFVMNLEFSHSINTGLLEKDKLIIALIERLSENEKKALLNSLQNG</sequence>
<dbReference type="AlphaFoldDB" id="A0A4R1FVT0"/>
<evidence type="ECO:0000259" key="1">
    <source>
        <dbReference type="Pfam" id="PF04606"/>
    </source>
</evidence>
<proteinExistence type="predicted"/>
<gene>
    <name evidence="2" type="ORF">EV694_1561</name>
</gene>
<dbReference type="Pfam" id="PF04606">
    <property type="entry name" value="Ogr_Delta"/>
    <property type="match status" value="1"/>
</dbReference>
<name>A0A4R1FVT0_9PAST</name>
<dbReference type="EMBL" id="SMFT01000003">
    <property type="protein sequence ID" value="TCJ97964.1"/>
    <property type="molecule type" value="Genomic_DNA"/>
</dbReference>
<dbReference type="InterPro" id="IPR007684">
    <property type="entry name" value="Znf_Ogr/Delta"/>
</dbReference>
<evidence type="ECO:0000313" key="2">
    <source>
        <dbReference type="EMBL" id="TCJ97964.1"/>
    </source>
</evidence>
<keyword evidence="3" id="KW-1185">Reference proteome</keyword>
<accession>A0A4R1FVT0</accession>
<protein>
    <submittedName>
        <fullName evidence="2">Ogr/Delta-like zinc finger protein</fullName>
    </submittedName>
</protein>
<organism evidence="2 3">
    <name type="scientific">Volucribacter psittacicida</name>
    <dbReference type="NCBI Taxonomy" id="203482"/>
    <lineage>
        <taxon>Bacteria</taxon>
        <taxon>Pseudomonadati</taxon>
        <taxon>Pseudomonadota</taxon>
        <taxon>Gammaproteobacteria</taxon>
        <taxon>Pasteurellales</taxon>
        <taxon>Pasteurellaceae</taxon>
        <taxon>Volucribacter</taxon>
    </lineage>
</organism>
<feature type="domain" description="Zinc finger Ogr/Delta-type" evidence="1">
    <location>
        <begin position="5"/>
        <end position="53"/>
    </location>
</feature>
<evidence type="ECO:0000313" key="3">
    <source>
        <dbReference type="Proteomes" id="UP000294702"/>
    </source>
</evidence>
<reference evidence="2 3" key="1">
    <citation type="submission" date="2019-03" db="EMBL/GenBank/DDBJ databases">
        <title>Genomic Encyclopedia of Type Strains, Phase IV (KMG-IV): sequencing the most valuable type-strain genomes for metagenomic binning, comparative biology and taxonomic classification.</title>
        <authorList>
            <person name="Goeker M."/>
        </authorList>
    </citation>
    <scope>NUCLEOTIDE SEQUENCE [LARGE SCALE GENOMIC DNA]</scope>
    <source>
        <strain evidence="2 3">DSM 15534</strain>
    </source>
</reference>